<keyword evidence="3" id="KW-1185">Reference proteome</keyword>
<dbReference type="AlphaFoldDB" id="A0A1I2AQD3"/>
<dbReference type="RefSeq" id="WP_425434570.1">
    <property type="nucleotide sequence ID" value="NZ_FOMT01000003.1"/>
</dbReference>
<evidence type="ECO:0000313" key="2">
    <source>
        <dbReference type="EMBL" id="SFE46161.1"/>
    </source>
</evidence>
<dbReference type="PROSITE" id="PS51186">
    <property type="entry name" value="GNAT"/>
    <property type="match status" value="1"/>
</dbReference>
<protein>
    <submittedName>
        <fullName evidence="2">Predicted N-acyltransferase, GNAT family</fullName>
    </submittedName>
</protein>
<sequence>MTITSRLITSEQDLQAAFDIRKKVFVDEQGVPAENEYDEFDETAKHVLVLYNGEPAATGRLRDVDGVAKLQRICVLESHRKYGLGRAVVEALESIARDEGLKEAKLNGQTHAEPFYSKLGYNTVSDIFMEEGIPHVTMKKTL</sequence>
<dbReference type="InterPro" id="IPR016181">
    <property type="entry name" value="Acyl_CoA_acyltransferase"/>
</dbReference>
<proteinExistence type="predicted"/>
<name>A0A1I2AQD3_9BACL</name>
<dbReference type="InterPro" id="IPR000182">
    <property type="entry name" value="GNAT_dom"/>
</dbReference>
<gene>
    <name evidence="2" type="ORF">SAMN05216378_3200</name>
</gene>
<accession>A0A1I2AQD3</accession>
<organism evidence="2 3">
    <name type="scientific">Paenibacillus catalpae</name>
    <dbReference type="NCBI Taxonomy" id="1045775"/>
    <lineage>
        <taxon>Bacteria</taxon>
        <taxon>Bacillati</taxon>
        <taxon>Bacillota</taxon>
        <taxon>Bacilli</taxon>
        <taxon>Bacillales</taxon>
        <taxon>Paenibacillaceae</taxon>
        <taxon>Paenibacillus</taxon>
    </lineage>
</organism>
<reference evidence="3" key="1">
    <citation type="submission" date="2016-10" db="EMBL/GenBank/DDBJ databases">
        <authorList>
            <person name="Varghese N."/>
            <person name="Submissions S."/>
        </authorList>
    </citation>
    <scope>NUCLEOTIDE SEQUENCE [LARGE SCALE GENOMIC DNA]</scope>
    <source>
        <strain evidence="3">CGMCC 1.10784</strain>
    </source>
</reference>
<dbReference type="PANTHER" id="PTHR13355">
    <property type="entry name" value="GLUCOSAMINE 6-PHOSPHATE N-ACETYLTRANSFERASE"/>
    <property type="match status" value="1"/>
</dbReference>
<dbReference type="GO" id="GO:0004343">
    <property type="term" value="F:glucosamine 6-phosphate N-acetyltransferase activity"/>
    <property type="evidence" value="ECO:0007669"/>
    <property type="project" value="TreeGrafter"/>
</dbReference>
<dbReference type="InterPro" id="IPR039143">
    <property type="entry name" value="GNPNAT1-like"/>
</dbReference>
<dbReference type="EMBL" id="FOMT01000003">
    <property type="protein sequence ID" value="SFE46161.1"/>
    <property type="molecule type" value="Genomic_DNA"/>
</dbReference>
<evidence type="ECO:0000313" key="3">
    <source>
        <dbReference type="Proteomes" id="UP000198855"/>
    </source>
</evidence>
<dbReference type="CDD" id="cd04301">
    <property type="entry name" value="NAT_SF"/>
    <property type="match status" value="1"/>
</dbReference>
<dbReference type="STRING" id="1045775.SAMN05216378_3200"/>
<dbReference type="Gene3D" id="3.40.630.30">
    <property type="match status" value="1"/>
</dbReference>
<evidence type="ECO:0000259" key="1">
    <source>
        <dbReference type="PROSITE" id="PS51186"/>
    </source>
</evidence>
<dbReference type="Proteomes" id="UP000198855">
    <property type="component" value="Unassembled WGS sequence"/>
</dbReference>
<feature type="domain" description="N-acetyltransferase" evidence="1">
    <location>
        <begin position="3"/>
        <end position="142"/>
    </location>
</feature>
<keyword evidence="2" id="KW-0012">Acyltransferase</keyword>
<dbReference type="PANTHER" id="PTHR13355:SF11">
    <property type="entry name" value="GLUCOSAMINE 6-PHOSPHATE N-ACETYLTRANSFERASE"/>
    <property type="match status" value="1"/>
</dbReference>
<dbReference type="SUPFAM" id="SSF55729">
    <property type="entry name" value="Acyl-CoA N-acyltransferases (Nat)"/>
    <property type="match status" value="1"/>
</dbReference>
<dbReference type="Pfam" id="PF13673">
    <property type="entry name" value="Acetyltransf_10"/>
    <property type="match status" value="1"/>
</dbReference>
<keyword evidence="2" id="KW-0808">Transferase</keyword>